<organism evidence="8 9">
    <name type="scientific">Micromonospora pallida</name>
    <dbReference type="NCBI Taxonomy" id="145854"/>
    <lineage>
        <taxon>Bacteria</taxon>
        <taxon>Bacillati</taxon>
        <taxon>Actinomycetota</taxon>
        <taxon>Actinomycetes</taxon>
        <taxon>Micromonosporales</taxon>
        <taxon>Micromonosporaceae</taxon>
        <taxon>Micromonospora</taxon>
    </lineage>
</organism>
<sequence>MAWAARHPYLVPQLLVAAGFWLSAHTDTVWVLIAGGLSAVLTEAAIVLLRRAHGGETPRAALAVLLATAALAQFGALLLVRLVVVPDPADPFGSGLRAQERGEGLSVLVFPLLLFALVLGAGHLLAAPRSGRTGRVGRWLRSWRNAAEPAVAPAAIGLSTAVMVLLFLLPLFGPSTGEARLTFLGVATPEYGKLFFLLSLAAVVGRYSHRFFVTPPAGISAGRRLGRVARLRAQVHATRHVLYPLGLFAVVAVLSGLRNDFGTLIPVLAAMVGVTWATTRHGALVAAGSHEHGPGLDLRGIVRVIPRYRLFAWSLVVLGFAGAALVIASGYVAKRVRVWADPWAHRWDSSCVPVDNPPKTFSGVSLCQESMLANQEAARSQVAKSLAAVADGGLWGRGLGDHMSAVVPGQATDFVLAAVWNKLGGLVVLAVAVLTVLLCAALRRVAAPGLRTVRPRLSALLAIGLAAMIIGQFFFVLAATLNLIPHSGIPVPFLSRGGHSTLALLLAITLALAMTPRTVGTWQPDTLRSAQRAQPAPGPATRRSGWTVGHLRSGVLAGFAACLALVTLATLVPYPAPLTPLPAAYAADRPPCELRQATRDGVLSPAPDPRTCSTDRIAYRRTVVEVRLGGRPVLRQDRDRGGWAPVGSWEGGLTMRDLTGLLAVPGGGLGVVDQSFPAVTNGTAGTSLGRRLAPPRDPADVPPDGVIDLTVDPALQHAMATAMSTPGPAGTTPLAGGMVVLDAVTGQVLAGVSVPLQPTPRPPAATGDLTEVDKYLTGRRRYDHIGPDGRLDGAVGAADCDPDEADGRTLSSCWRWSYTPRPEAADQPDPELLAYLAGKRLPAEFVPQPSVNRAFGKHYGFGSTFKAVIAAEYLSSGGRPDSLIPAPVAVPLSDTVTIRNASDDNCAGGYFDTEITLQRALTVSCNTAFVRLAERIGWPAIAARAELFGLRVGACAKRTDWLAPAMVGAADSCVPAEVDGVAIGNATLGGGQVNGTPLAMASVMATIANGGVAVEPSLVRSLRTPATGAVTTPTPDRVTAVTPTVAAALAESISEVATTGTAAGLDTAGLPVWVKTGTHEVIPPGRFVRDQSWVAGYVETRRGPVAFAVVLEAPDDRTGGRRARHLVEQLAAALRKAS</sequence>
<dbReference type="InterPro" id="IPR001182">
    <property type="entry name" value="FtsW/RodA"/>
</dbReference>
<feature type="transmembrane region" description="Helical" evidence="6">
    <location>
        <begin position="423"/>
        <end position="445"/>
    </location>
</feature>
<protein>
    <submittedName>
        <fullName evidence="8">Cell cycle protein</fullName>
    </submittedName>
</protein>
<keyword evidence="4 6" id="KW-1133">Transmembrane helix</keyword>
<feature type="transmembrane region" description="Helical" evidence="6">
    <location>
        <begin position="310"/>
        <end position="333"/>
    </location>
</feature>
<feature type="transmembrane region" description="Helical" evidence="6">
    <location>
        <begin position="104"/>
        <end position="126"/>
    </location>
</feature>
<dbReference type="GO" id="GO:0008658">
    <property type="term" value="F:penicillin binding"/>
    <property type="evidence" value="ECO:0007669"/>
    <property type="project" value="InterPro"/>
</dbReference>
<feature type="transmembrane region" description="Helical" evidence="6">
    <location>
        <begin position="61"/>
        <end position="84"/>
    </location>
</feature>
<feature type="transmembrane region" description="Helical" evidence="6">
    <location>
        <begin position="263"/>
        <end position="289"/>
    </location>
</feature>
<dbReference type="GO" id="GO:0051301">
    <property type="term" value="P:cell division"/>
    <property type="evidence" value="ECO:0007669"/>
    <property type="project" value="InterPro"/>
</dbReference>
<reference evidence="9" key="1">
    <citation type="submission" date="2016-06" db="EMBL/GenBank/DDBJ databases">
        <authorList>
            <person name="Varghese N."/>
            <person name="Submissions Spin"/>
        </authorList>
    </citation>
    <scope>NUCLEOTIDE SEQUENCE [LARGE SCALE GENOMIC DNA]</scope>
    <source>
        <strain evidence="9">DSM 43817</strain>
    </source>
</reference>
<evidence type="ECO:0000259" key="7">
    <source>
        <dbReference type="Pfam" id="PF00905"/>
    </source>
</evidence>
<dbReference type="SUPFAM" id="SSF56601">
    <property type="entry name" value="beta-lactamase/transpeptidase-like"/>
    <property type="match status" value="1"/>
</dbReference>
<accession>A0A1C6SYA7</accession>
<keyword evidence="3" id="KW-0133">Cell shape</keyword>
<evidence type="ECO:0000256" key="4">
    <source>
        <dbReference type="ARBA" id="ARBA00022989"/>
    </source>
</evidence>
<evidence type="ECO:0000313" key="8">
    <source>
        <dbReference type="EMBL" id="SCL34507.1"/>
    </source>
</evidence>
<evidence type="ECO:0000256" key="3">
    <source>
        <dbReference type="ARBA" id="ARBA00022960"/>
    </source>
</evidence>
<name>A0A1C6SYA7_9ACTN</name>
<dbReference type="GO" id="GO:0008360">
    <property type="term" value="P:regulation of cell shape"/>
    <property type="evidence" value="ECO:0007669"/>
    <property type="project" value="UniProtKB-KW"/>
</dbReference>
<dbReference type="Proteomes" id="UP000198959">
    <property type="component" value="Unassembled WGS sequence"/>
</dbReference>
<dbReference type="Gene3D" id="3.40.710.10">
    <property type="entry name" value="DD-peptidase/beta-lactamase superfamily"/>
    <property type="match status" value="1"/>
</dbReference>
<feature type="transmembrane region" description="Helical" evidence="6">
    <location>
        <begin position="551"/>
        <end position="572"/>
    </location>
</feature>
<gene>
    <name evidence="8" type="ORF">GA0074692_3849</name>
</gene>
<dbReference type="Pfam" id="PF01098">
    <property type="entry name" value="FTSW_RODA_SPOVE"/>
    <property type="match status" value="1"/>
</dbReference>
<feature type="domain" description="Penicillin-binding protein transpeptidase" evidence="7">
    <location>
        <begin position="841"/>
        <end position="1129"/>
    </location>
</feature>
<feature type="transmembrane region" description="Helical" evidence="6">
    <location>
        <begin position="147"/>
        <end position="171"/>
    </location>
</feature>
<dbReference type="PANTHER" id="PTHR30627:SF24">
    <property type="entry name" value="PENICILLIN-BINDING PROTEIN 4B"/>
    <property type="match status" value="1"/>
</dbReference>
<dbReference type="PANTHER" id="PTHR30627">
    <property type="entry name" value="PEPTIDOGLYCAN D,D-TRANSPEPTIDASE"/>
    <property type="match status" value="1"/>
</dbReference>
<evidence type="ECO:0000313" key="9">
    <source>
        <dbReference type="Proteomes" id="UP000198959"/>
    </source>
</evidence>
<evidence type="ECO:0000256" key="6">
    <source>
        <dbReference type="SAM" id="Phobius"/>
    </source>
</evidence>
<dbReference type="GO" id="GO:0005886">
    <property type="term" value="C:plasma membrane"/>
    <property type="evidence" value="ECO:0007669"/>
    <property type="project" value="TreeGrafter"/>
</dbReference>
<dbReference type="InterPro" id="IPR012338">
    <property type="entry name" value="Beta-lactam/transpept-like"/>
</dbReference>
<dbReference type="RefSeq" id="WP_091646470.1">
    <property type="nucleotide sequence ID" value="NZ_FMHW01000002.1"/>
</dbReference>
<keyword evidence="9" id="KW-1185">Reference proteome</keyword>
<evidence type="ECO:0000256" key="5">
    <source>
        <dbReference type="ARBA" id="ARBA00023136"/>
    </source>
</evidence>
<dbReference type="OrthoDB" id="3350718at2"/>
<comment type="subcellular location">
    <subcellularLocation>
        <location evidence="1">Membrane</location>
        <topology evidence="1">Multi-pass membrane protein</topology>
    </subcellularLocation>
</comment>
<dbReference type="GO" id="GO:0071972">
    <property type="term" value="F:peptidoglycan L,D-transpeptidase activity"/>
    <property type="evidence" value="ECO:0007669"/>
    <property type="project" value="TreeGrafter"/>
</dbReference>
<dbReference type="InterPro" id="IPR001460">
    <property type="entry name" value="PCN-bd_Tpept"/>
</dbReference>
<keyword evidence="5 6" id="KW-0472">Membrane</keyword>
<feature type="transmembrane region" description="Helical" evidence="6">
    <location>
        <begin position="29"/>
        <end position="49"/>
    </location>
</feature>
<dbReference type="AlphaFoldDB" id="A0A1C6SYA7"/>
<dbReference type="EMBL" id="FMHW01000002">
    <property type="protein sequence ID" value="SCL34507.1"/>
    <property type="molecule type" value="Genomic_DNA"/>
</dbReference>
<evidence type="ECO:0000256" key="2">
    <source>
        <dbReference type="ARBA" id="ARBA00022692"/>
    </source>
</evidence>
<feature type="transmembrane region" description="Helical" evidence="6">
    <location>
        <begin position="191"/>
        <end position="208"/>
    </location>
</feature>
<feature type="transmembrane region" description="Helical" evidence="6">
    <location>
        <begin position="457"/>
        <end position="481"/>
    </location>
</feature>
<dbReference type="Pfam" id="PF00905">
    <property type="entry name" value="Transpeptidase"/>
    <property type="match status" value="1"/>
</dbReference>
<dbReference type="STRING" id="145854.GA0074692_3849"/>
<dbReference type="InterPro" id="IPR050515">
    <property type="entry name" value="Beta-lactam/transpept"/>
</dbReference>
<feature type="transmembrane region" description="Helical" evidence="6">
    <location>
        <begin position="493"/>
        <end position="513"/>
    </location>
</feature>
<evidence type="ECO:0000256" key="1">
    <source>
        <dbReference type="ARBA" id="ARBA00004141"/>
    </source>
</evidence>
<proteinExistence type="predicted"/>
<dbReference type="GO" id="GO:0071555">
    <property type="term" value="P:cell wall organization"/>
    <property type="evidence" value="ECO:0007669"/>
    <property type="project" value="TreeGrafter"/>
</dbReference>
<feature type="transmembrane region" description="Helical" evidence="6">
    <location>
        <begin position="240"/>
        <end position="257"/>
    </location>
</feature>
<keyword evidence="2 6" id="KW-0812">Transmembrane</keyword>